<evidence type="ECO:0008006" key="4">
    <source>
        <dbReference type="Google" id="ProtNLM"/>
    </source>
</evidence>
<evidence type="ECO:0000256" key="1">
    <source>
        <dbReference type="SAM" id="SignalP"/>
    </source>
</evidence>
<reference evidence="2 3" key="1">
    <citation type="submission" date="2016-01" db="EMBL/GenBank/DDBJ databases">
        <authorList>
            <person name="Oliw E.H."/>
        </authorList>
    </citation>
    <scope>NUCLEOTIDE SEQUENCE [LARGE SCALE GENOMIC DNA]</scope>
    <source>
        <strain evidence="2 3">DY10</strain>
    </source>
</reference>
<dbReference type="Proteomes" id="UP000187941">
    <property type="component" value="Chromosome"/>
</dbReference>
<accession>A0A1P9WX18</accession>
<dbReference type="RefSeq" id="WP_077131357.1">
    <property type="nucleotide sequence ID" value="NZ_CP014263.1"/>
</dbReference>
<sequence>MKPLLLLLCCALLGTGCVNMQSNVKRDAVPQFKRILVVTKSRKALDTYARSFLRVFPSNYEVCSVAVSQLAFDEKETIRKQADLCQSDVVLLVDVVHAGDALPWNPTGDGMSQLNLEMRPVNSDQPFWKAIVSMSRTLGERVPPERVARQLAKDGIISGQLPSAAQSELQALN</sequence>
<keyword evidence="1" id="KW-0732">Signal</keyword>
<feature type="signal peptide" evidence="1">
    <location>
        <begin position="1"/>
        <end position="20"/>
    </location>
</feature>
<gene>
    <name evidence="2" type="ORF">AWR27_11685</name>
</gene>
<keyword evidence="3" id="KW-1185">Reference proteome</keyword>
<proteinExistence type="predicted"/>
<evidence type="ECO:0000313" key="2">
    <source>
        <dbReference type="EMBL" id="AQG79926.1"/>
    </source>
</evidence>
<name>A0A1P9WX18_9BACT</name>
<dbReference type="EMBL" id="CP014263">
    <property type="protein sequence ID" value="AQG79926.1"/>
    <property type="molecule type" value="Genomic_DNA"/>
</dbReference>
<feature type="chain" id="PRO_5013156886" description="DUF4174 domain-containing protein" evidence="1">
    <location>
        <begin position="21"/>
        <end position="173"/>
    </location>
</feature>
<evidence type="ECO:0000313" key="3">
    <source>
        <dbReference type="Proteomes" id="UP000187941"/>
    </source>
</evidence>
<protein>
    <recommendedName>
        <fullName evidence="4">DUF4174 domain-containing protein</fullName>
    </recommendedName>
</protein>
<dbReference type="OrthoDB" id="963389at2"/>
<dbReference type="AlphaFoldDB" id="A0A1P9WX18"/>
<dbReference type="KEGG" id="smon:AWR27_11685"/>
<dbReference type="STRING" id="1178516.AWR27_11685"/>
<organism evidence="2 3">
    <name type="scientific">Spirosoma montaniterrae</name>
    <dbReference type="NCBI Taxonomy" id="1178516"/>
    <lineage>
        <taxon>Bacteria</taxon>
        <taxon>Pseudomonadati</taxon>
        <taxon>Bacteroidota</taxon>
        <taxon>Cytophagia</taxon>
        <taxon>Cytophagales</taxon>
        <taxon>Cytophagaceae</taxon>
        <taxon>Spirosoma</taxon>
    </lineage>
</organism>
<dbReference type="PROSITE" id="PS51257">
    <property type="entry name" value="PROKAR_LIPOPROTEIN"/>
    <property type="match status" value="1"/>
</dbReference>